<dbReference type="Proteomes" id="UP001231124">
    <property type="component" value="Unassembled WGS sequence"/>
</dbReference>
<keyword evidence="2" id="KW-1185">Reference proteome</keyword>
<name>A0ABU0I1V4_9HYPH</name>
<dbReference type="EMBL" id="JAUSVP010000009">
    <property type="protein sequence ID" value="MDQ0448583.1"/>
    <property type="molecule type" value="Genomic_DNA"/>
</dbReference>
<gene>
    <name evidence="1" type="ORF">QO012_003094</name>
</gene>
<accession>A0ABU0I1V4</accession>
<reference evidence="1 2" key="1">
    <citation type="submission" date="2023-07" db="EMBL/GenBank/DDBJ databases">
        <title>Genomic Encyclopedia of Type Strains, Phase IV (KMG-IV): sequencing the most valuable type-strain genomes for metagenomic binning, comparative biology and taxonomic classification.</title>
        <authorList>
            <person name="Goeker M."/>
        </authorList>
    </citation>
    <scope>NUCLEOTIDE SEQUENCE [LARGE SCALE GENOMIC DNA]</scope>
    <source>
        <strain evidence="1 2">DSM 19013</strain>
    </source>
</reference>
<dbReference type="RefSeq" id="WP_238200998.1">
    <property type="nucleotide sequence ID" value="NZ_BPQE01000001.1"/>
</dbReference>
<sequence length="73" mass="7861">MPRRRTFDALSEAQLAAGRMAPRRVAGIARFRPCAPRPVGDLLDAIEHVAEAATGDRSFLHVVPRGGRDDPAA</sequence>
<organism evidence="1 2">
    <name type="scientific">Methylobacterium aerolatum</name>
    <dbReference type="NCBI Taxonomy" id="418708"/>
    <lineage>
        <taxon>Bacteria</taxon>
        <taxon>Pseudomonadati</taxon>
        <taxon>Pseudomonadota</taxon>
        <taxon>Alphaproteobacteria</taxon>
        <taxon>Hyphomicrobiales</taxon>
        <taxon>Methylobacteriaceae</taxon>
        <taxon>Methylobacterium</taxon>
    </lineage>
</organism>
<proteinExistence type="predicted"/>
<protein>
    <submittedName>
        <fullName evidence="1">Uncharacterized protein</fullName>
    </submittedName>
</protein>
<comment type="caution">
    <text evidence="1">The sequence shown here is derived from an EMBL/GenBank/DDBJ whole genome shotgun (WGS) entry which is preliminary data.</text>
</comment>
<evidence type="ECO:0000313" key="2">
    <source>
        <dbReference type="Proteomes" id="UP001231124"/>
    </source>
</evidence>
<evidence type="ECO:0000313" key="1">
    <source>
        <dbReference type="EMBL" id="MDQ0448583.1"/>
    </source>
</evidence>